<feature type="compositionally biased region" description="Low complexity" evidence="1">
    <location>
        <begin position="159"/>
        <end position="169"/>
    </location>
</feature>
<dbReference type="EMBL" id="JBEOZM010000002">
    <property type="protein sequence ID" value="MER6266798.1"/>
    <property type="molecule type" value="Genomic_DNA"/>
</dbReference>
<name>A0ABV1T9T9_9ACTN</name>
<reference evidence="2 3" key="1">
    <citation type="submission" date="2024-06" db="EMBL/GenBank/DDBJ databases">
        <title>The Natural Products Discovery Center: Release of the First 8490 Sequenced Strains for Exploring Actinobacteria Biosynthetic Diversity.</title>
        <authorList>
            <person name="Kalkreuter E."/>
            <person name="Kautsar S.A."/>
            <person name="Yang D."/>
            <person name="Bader C.D."/>
            <person name="Teijaro C.N."/>
            <person name="Fluegel L."/>
            <person name="Davis C.M."/>
            <person name="Simpson J.R."/>
            <person name="Lauterbach L."/>
            <person name="Steele A.D."/>
            <person name="Gui C."/>
            <person name="Meng S."/>
            <person name="Li G."/>
            <person name="Viehrig K."/>
            <person name="Ye F."/>
            <person name="Su P."/>
            <person name="Kiefer A.F."/>
            <person name="Nichols A."/>
            <person name="Cepeda A.J."/>
            <person name="Yan W."/>
            <person name="Fan B."/>
            <person name="Jiang Y."/>
            <person name="Adhikari A."/>
            <person name="Zheng C.-J."/>
            <person name="Schuster L."/>
            <person name="Cowan T.M."/>
            <person name="Smanski M.J."/>
            <person name="Chevrette M.G."/>
            <person name="De Carvalho L.P.S."/>
            <person name="Shen B."/>
        </authorList>
    </citation>
    <scope>NUCLEOTIDE SEQUENCE [LARGE SCALE GENOMIC DNA]</scope>
    <source>
        <strain evidence="2 3">NPDC001694</strain>
    </source>
</reference>
<protein>
    <submittedName>
        <fullName evidence="2">Uncharacterized protein</fullName>
    </submittedName>
</protein>
<gene>
    <name evidence="2" type="ORF">ABT211_05790</name>
</gene>
<evidence type="ECO:0000256" key="1">
    <source>
        <dbReference type="SAM" id="MobiDB-lite"/>
    </source>
</evidence>
<evidence type="ECO:0000313" key="2">
    <source>
        <dbReference type="EMBL" id="MER6266798.1"/>
    </source>
</evidence>
<keyword evidence="3" id="KW-1185">Reference proteome</keyword>
<sequence length="169" mass="17297">MADVSAVYGESGPLLVDLKEIPGRGVRVPGDWLGGILAALQGLGAPGLSTAVPRGAVAAMVCNVEINHLDFCDFVAIGDPEVFWGRASEVRVLFGIRQDARGRVLLPAGGLGHRADGGLAGRSIGGGSRRVRRRWTAGQSALSARSSARPGPAPRRRAAPNSSPAAASG</sequence>
<feature type="compositionally biased region" description="Gly residues" evidence="1">
    <location>
        <begin position="118"/>
        <end position="128"/>
    </location>
</feature>
<organism evidence="2 3">
    <name type="scientific">Streptomyces sp. 900105755</name>
    <dbReference type="NCBI Taxonomy" id="3154389"/>
    <lineage>
        <taxon>Bacteria</taxon>
        <taxon>Bacillati</taxon>
        <taxon>Actinomycetota</taxon>
        <taxon>Actinomycetes</taxon>
        <taxon>Kitasatosporales</taxon>
        <taxon>Streptomycetaceae</taxon>
        <taxon>Streptomyces</taxon>
    </lineage>
</organism>
<dbReference type="RefSeq" id="WP_351955469.1">
    <property type="nucleotide sequence ID" value="NZ_JBEOZM010000002.1"/>
</dbReference>
<evidence type="ECO:0000313" key="3">
    <source>
        <dbReference type="Proteomes" id="UP001490365"/>
    </source>
</evidence>
<accession>A0ABV1T9T9</accession>
<feature type="region of interest" description="Disordered" evidence="1">
    <location>
        <begin position="117"/>
        <end position="169"/>
    </location>
</feature>
<comment type="caution">
    <text evidence="2">The sequence shown here is derived from an EMBL/GenBank/DDBJ whole genome shotgun (WGS) entry which is preliminary data.</text>
</comment>
<proteinExistence type="predicted"/>
<dbReference type="Proteomes" id="UP001490365">
    <property type="component" value="Unassembled WGS sequence"/>
</dbReference>
<feature type="compositionally biased region" description="Low complexity" evidence="1">
    <location>
        <begin position="140"/>
        <end position="150"/>
    </location>
</feature>